<proteinExistence type="predicted"/>
<accession>A0A9W6YMP3</accession>
<dbReference type="OrthoDB" id="125802at2759"/>
<evidence type="ECO:0000256" key="1">
    <source>
        <dbReference type="SAM" id="MobiDB-lite"/>
    </source>
</evidence>
<name>A0A9W6YMP3_9STRA</name>
<comment type="caution">
    <text evidence="3">The sequence shown here is derived from an EMBL/GenBank/DDBJ whole genome shotgun (WGS) entry which is preliminary data.</text>
</comment>
<dbReference type="Proteomes" id="UP001165121">
    <property type="component" value="Unassembled WGS sequence"/>
</dbReference>
<feature type="transmembrane region" description="Helical" evidence="2">
    <location>
        <begin position="121"/>
        <end position="146"/>
    </location>
</feature>
<sequence length="282" mass="30727">MAGSESCNGSVDHCQVVYSDMKMPSQENGGVDGGGTSPNQGSSAEALDVVPSLVLHTDGNFKGEIIPDVRELHRPPPPIPAKIHSSRPSSIPQRLPRLSSSELRPSVANLVVTEVATFFDVFGVLGVPMIILFLISAAWTFILAAIQVHADSMANQIMKTTGFDNGEFWLLPKSDPGIIFAAVILLSLFGIGYTALAVTMLFFYRIGPPKDDDRAQDEFTNGTPATFESVRAPSIQMSFEKNWLIGRICRRGLNWFHGLPTDVCEHYYVGVVAYEKKSLQSP</sequence>
<evidence type="ECO:0000313" key="4">
    <source>
        <dbReference type="Proteomes" id="UP001165121"/>
    </source>
</evidence>
<evidence type="ECO:0000256" key="2">
    <source>
        <dbReference type="SAM" id="Phobius"/>
    </source>
</evidence>
<reference evidence="3" key="1">
    <citation type="submission" date="2023-04" db="EMBL/GenBank/DDBJ databases">
        <title>Phytophthora fragariaefolia NBRC 109709.</title>
        <authorList>
            <person name="Ichikawa N."/>
            <person name="Sato H."/>
            <person name="Tonouchi N."/>
        </authorList>
    </citation>
    <scope>NUCLEOTIDE SEQUENCE</scope>
    <source>
        <strain evidence="3">NBRC 109709</strain>
    </source>
</reference>
<organism evidence="3 4">
    <name type="scientific">Phytophthora fragariaefolia</name>
    <dbReference type="NCBI Taxonomy" id="1490495"/>
    <lineage>
        <taxon>Eukaryota</taxon>
        <taxon>Sar</taxon>
        <taxon>Stramenopiles</taxon>
        <taxon>Oomycota</taxon>
        <taxon>Peronosporomycetes</taxon>
        <taxon>Peronosporales</taxon>
        <taxon>Peronosporaceae</taxon>
        <taxon>Phytophthora</taxon>
    </lineage>
</organism>
<keyword evidence="2" id="KW-0472">Membrane</keyword>
<protein>
    <submittedName>
        <fullName evidence="3">Unnamed protein product</fullName>
    </submittedName>
</protein>
<keyword evidence="2" id="KW-0812">Transmembrane</keyword>
<keyword evidence="2" id="KW-1133">Transmembrane helix</keyword>
<dbReference type="EMBL" id="BSXT01010544">
    <property type="protein sequence ID" value="GMF80715.1"/>
    <property type="molecule type" value="Genomic_DNA"/>
</dbReference>
<evidence type="ECO:0000313" key="3">
    <source>
        <dbReference type="EMBL" id="GMF80715.1"/>
    </source>
</evidence>
<feature type="transmembrane region" description="Helical" evidence="2">
    <location>
        <begin position="178"/>
        <end position="204"/>
    </location>
</feature>
<dbReference type="AlphaFoldDB" id="A0A9W6YMP3"/>
<keyword evidence="4" id="KW-1185">Reference proteome</keyword>
<feature type="region of interest" description="Disordered" evidence="1">
    <location>
        <begin position="76"/>
        <end position="95"/>
    </location>
</feature>
<gene>
    <name evidence="3" type="ORF">Pfra01_002868100</name>
</gene>
<feature type="region of interest" description="Disordered" evidence="1">
    <location>
        <begin position="23"/>
        <end position="43"/>
    </location>
</feature>